<reference evidence="1" key="1">
    <citation type="submission" date="2023-04" db="EMBL/GenBank/DDBJ databases">
        <title>Ambrosiozyma monospora NBRC 10751.</title>
        <authorList>
            <person name="Ichikawa N."/>
            <person name="Sato H."/>
            <person name="Tonouchi N."/>
        </authorList>
    </citation>
    <scope>NUCLEOTIDE SEQUENCE</scope>
    <source>
        <strain evidence="1">NBRC 10751</strain>
    </source>
</reference>
<organism evidence="1 2">
    <name type="scientific">Ambrosiozyma monospora</name>
    <name type="common">Yeast</name>
    <name type="synonym">Endomycopsis monosporus</name>
    <dbReference type="NCBI Taxonomy" id="43982"/>
    <lineage>
        <taxon>Eukaryota</taxon>
        <taxon>Fungi</taxon>
        <taxon>Dikarya</taxon>
        <taxon>Ascomycota</taxon>
        <taxon>Saccharomycotina</taxon>
        <taxon>Pichiomycetes</taxon>
        <taxon>Pichiales</taxon>
        <taxon>Pichiaceae</taxon>
        <taxon>Ambrosiozyma</taxon>
    </lineage>
</organism>
<keyword evidence="2" id="KW-1185">Reference proteome</keyword>
<name>A0ACB5T7T0_AMBMO</name>
<gene>
    <name evidence="1" type="ORF">Amon02_000586400</name>
</gene>
<comment type="caution">
    <text evidence="1">The sequence shown here is derived from an EMBL/GenBank/DDBJ whole genome shotgun (WGS) entry which is preliminary data.</text>
</comment>
<accession>A0ACB5T7T0</accession>
<evidence type="ECO:0000313" key="2">
    <source>
        <dbReference type="Proteomes" id="UP001165064"/>
    </source>
</evidence>
<evidence type="ECO:0000313" key="1">
    <source>
        <dbReference type="EMBL" id="GME82962.1"/>
    </source>
</evidence>
<sequence>MSSAVTHTVKKTDNETAVDSRSVSGTGHELPDRTVTSSVTKSRVDDEDEEHLDRILLMVNLQFSLLI</sequence>
<dbReference type="Proteomes" id="UP001165064">
    <property type="component" value="Unassembled WGS sequence"/>
</dbReference>
<dbReference type="EMBL" id="BSXS01004422">
    <property type="protein sequence ID" value="GME82962.1"/>
    <property type="molecule type" value="Genomic_DNA"/>
</dbReference>
<protein>
    <submittedName>
        <fullName evidence="1">Unnamed protein product</fullName>
    </submittedName>
</protein>
<proteinExistence type="predicted"/>